<gene>
    <name evidence="1" type="ORF">SAMN04490178_112108</name>
</gene>
<name>A0A1H8VTG8_9FIRM</name>
<dbReference type="EMBL" id="FODY01000012">
    <property type="protein sequence ID" value="SEP18712.1"/>
    <property type="molecule type" value="Genomic_DNA"/>
</dbReference>
<protein>
    <recommendedName>
        <fullName evidence="3">Transposase domain</fullName>
    </recommendedName>
</protein>
<dbReference type="AlphaFoldDB" id="A0A1H8VTG8"/>
<evidence type="ECO:0008006" key="3">
    <source>
        <dbReference type="Google" id="ProtNLM"/>
    </source>
</evidence>
<evidence type="ECO:0000313" key="2">
    <source>
        <dbReference type="Proteomes" id="UP000198847"/>
    </source>
</evidence>
<keyword evidence="2" id="KW-1185">Reference proteome</keyword>
<proteinExistence type="predicted"/>
<sequence>MSRFISNNMDRNQISLIPSSLEEMISQDNPVRVIDLFADSLDLNQMGFRYATPKAVGRKPYNPADLL</sequence>
<reference evidence="1 2" key="1">
    <citation type="submission" date="2016-10" db="EMBL/GenBank/DDBJ databases">
        <authorList>
            <person name="de Groot N.N."/>
        </authorList>
    </citation>
    <scope>NUCLEOTIDE SEQUENCE [LARGE SCALE GENOMIC DNA]</scope>
    <source>
        <strain evidence="1 2">DSM 13305</strain>
    </source>
</reference>
<feature type="non-terminal residue" evidence="1">
    <location>
        <position position="67"/>
    </location>
</feature>
<dbReference type="Proteomes" id="UP000198847">
    <property type="component" value="Unassembled WGS sequence"/>
</dbReference>
<evidence type="ECO:0000313" key="1">
    <source>
        <dbReference type="EMBL" id="SEP18712.1"/>
    </source>
</evidence>
<dbReference type="STRING" id="112903.SAMN04490178_112108"/>
<organism evidence="1 2">
    <name type="scientific">Propionispora vibrioides</name>
    <dbReference type="NCBI Taxonomy" id="112903"/>
    <lineage>
        <taxon>Bacteria</taxon>
        <taxon>Bacillati</taxon>
        <taxon>Bacillota</taxon>
        <taxon>Negativicutes</taxon>
        <taxon>Selenomonadales</taxon>
        <taxon>Sporomusaceae</taxon>
        <taxon>Propionispora</taxon>
    </lineage>
</organism>
<accession>A0A1H8VTG8</accession>